<keyword evidence="2 4" id="KW-0812">Transmembrane</keyword>
<dbReference type="EMBL" id="AJWJ01000107">
    <property type="protein sequence ID" value="KAF2075268.1"/>
    <property type="molecule type" value="Genomic_DNA"/>
</dbReference>
<evidence type="ECO:0000256" key="4">
    <source>
        <dbReference type="SAM" id="Phobius"/>
    </source>
</evidence>
<dbReference type="Proteomes" id="UP000695562">
    <property type="component" value="Unassembled WGS sequence"/>
</dbReference>
<comment type="caution">
    <text evidence="5">The sequence shown here is derived from an EMBL/GenBank/DDBJ whole genome shotgun (WGS) entry which is preliminary data.</text>
</comment>
<dbReference type="OrthoDB" id="20705at2759"/>
<feature type="transmembrane region" description="Helical" evidence="4">
    <location>
        <begin position="256"/>
        <end position="276"/>
    </location>
</feature>
<evidence type="ECO:0000256" key="1">
    <source>
        <dbReference type="ARBA" id="ARBA00004370"/>
    </source>
</evidence>
<dbReference type="Gene3D" id="1.50.40.10">
    <property type="entry name" value="Mitochondrial carrier domain"/>
    <property type="match status" value="1"/>
</dbReference>
<feature type="transmembrane region" description="Helical" evidence="4">
    <location>
        <begin position="77"/>
        <end position="95"/>
    </location>
</feature>
<feature type="transmembrane region" description="Helical" evidence="4">
    <location>
        <begin position="395"/>
        <end position="413"/>
    </location>
</feature>
<evidence type="ECO:0008006" key="7">
    <source>
        <dbReference type="Google" id="ProtNLM"/>
    </source>
</evidence>
<accession>A0A8J4V187</accession>
<keyword evidence="3 4" id="KW-0472">Membrane</keyword>
<sequence>MMNINLLFYLLISCIISYFVSYTIDLWRLRLEIYPVIKRFYTYYYHLLSRQQIIKSRKPIDECFIDEFGWRVLIKGVSVDILIGIITQFCLFFFYDPLLLWKSKPYQFYQYQLDQSNNNINNNDNDNNIDIWIKGYSKYNTGVLLSLYYIIVASFVVGLITGILQYYAQYYKIKLQFQLDDKLIPQHKSIYRKVSSTLSCLNSSSSLPLISKSKKRSFQQLYFQNINITKKEVNNALSHKGTTAINAIYNMLGDSIVFVFYQILFYLVFLTIFALLSQYQMYSFLEIVSTRQQQFSQPQDSFNKTLFLQYVLDYMYYRSPVIVLITSSILSVLITHPVLVYQTQLEAFQFSFILLCSFFKNDNDIDNSGQENNDDTLAFPVKFQKIYQKNKWKGFIGRSLFITASVSILSLWFDFFYNY</sequence>
<reference evidence="5" key="1">
    <citation type="submission" date="2020-01" db="EMBL/GenBank/DDBJ databases">
        <title>Development of genomics and gene disruption for Polysphondylium violaceum indicates a role for the polyketide synthase stlB in stalk morphogenesis.</title>
        <authorList>
            <person name="Narita B."/>
            <person name="Kawabe Y."/>
            <person name="Kin K."/>
            <person name="Saito T."/>
            <person name="Gibbs R."/>
            <person name="Kuspa A."/>
            <person name="Muzny D."/>
            <person name="Queller D."/>
            <person name="Richards S."/>
            <person name="Strassman J."/>
            <person name="Sucgang R."/>
            <person name="Worley K."/>
            <person name="Schaap P."/>
        </authorList>
    </citation>
    <scope>NUCLEOTIDE SEQUENCE</scope>
    <source>
        <strain evidence="5">QSvi11</strain>
    </source>
</reference>
<organism evidence="5 6">
    <name type="scientific">Polysphondylium violaceum</name>
    <dbReference type="NCBI Taxonomy" id="133409"/>
    <lineage>
        <taxon>Eukaryota</taxon>
        <taxon>Amoebozoa</taxon>
        <taxon>Evosea</taxon>
        <taxon>Eumycetozoa</taxon>
        <taxon>Dictyostelia</taxon>
        <taxon>Dictyosteliales</taxon>
        <taxon>Dictyosteliaceae</taxon>
        <taxon>Polysphondylium</taxon>
    </lineage>
</organism>
<feature type="transmembrane region" description="Helical" evidence="4">
    <location>
        <begin position="321"/>
        <end position="341"/>
    </location>
</feature>
<dbReference type="InterPro" id="IPR023395">
    <property type="entry name" value="MCP_dom_sf"/>
</dbReference>
<evidence type="ECO:0000313" key="6">
    <source>
        <dbReference type="Proteomes" id="UP000695562"/>
    </source>
</evidence>
<evidence type="ECO:0000313" key="5">
    <source>
        <dbReference type="EMBL" id="KAF2075268.1"/>
    </source>
</evidence>
<keyword evidence="4" id="KW-1133">Transmembrane helix</keyword>
<dbReference type="GO" id="GO:0016020">
    <property type="term" value="C:membrane"/>
    <property type="evidence" value="ECO:0007669"/>
    <property type="project" value="UniProtKB-SubCell"/>
</dbReference>
<evidence type="ECO:0000256" key="3">
    <source>
        <dbReference type="ARBA" id="ARBA00023136"/>
    </source>
</evidence>
<feature type="transmembrane region" description="Helical" evidence="4">
    <location>
        <begin position="6"/>
        <end position="24"/>
    </location>
</feature>
<gene>
    <name evidence="5" type="ORF">CYY_003444</name>
</gene>
<keyword evidence="6" id="KW-1185">Reference proteome</keyword>
<comment type="subcellular location">
    <subcellularLocation>
        <location evidence="1">Membrane</location>
    </subcellularLocation>
</comment>
<evidence type="ECO:0000256" key="2">
    <source>
        <dbReference type="ARBA" id="ARBA00022692"/>
    </source>
</evidence>
<feature type="transmembrane region" description="Helical" evidence="4">
    <location>
        <begin position="147"/>
        <end position="168"/>
    </location>
</feature>
<dbReference type="AlphaFoldDB" id="A0A8J4V187"/>
<name>A0A8J4V187_9MYCE</name>
<protein>
    <recommendedName>
        <fullName evidence="7">Transmembrane protein</fullName>
    </recommendedName>
</protein>
<proteinExistence type="predicted"/>